<dbReference type="EMBL" id="KC148186">
    <property type="protein sequence ID" value="AGE82305.1"/>
    <property type="molecule type" value="Genomic_DNA"/>
</dbReference>
<dbReference type="EMBL" id="KC148187">
    <property type="protein sequence ID" value="AGE82431.1"/>
    <property type="molecule type" value="Genomic_DNA"/>
</dbReference>
<organism evidence="1">
    <name type="scientific">Pseudomonas syringae pv. actinidiae</name>
    <dbReference type="NCBI Taxonomy" id="103796"/>
    <lineage>
        <taxon>Bacteria</taxon>
        <taxon>Pseudomonadati</taxon>
        <taxon>Pseudomonadota</taxon>
        <taxon>Gammaproteobacteria</taxon>
        <taxon>Pseudomonadales</taxon>
        <taxon>Pseudomonadaceae</taxon>
        <taxon>Pseudomonas</taxon>
        <taxon>Pseudomonas syringae</taxon>
    </lineage>
</organism>
<dbReference type="AlphaFoldDB" id="M1ILP6"/>
<reference evidence="1" key="2">
    <citation type="journal article" date="2013" name="PLoS ONE">
        <title>Pseudomonas syringae pv. actinidiae from Recent Outbreaks of Kiwifruit Bacterial Canker Belong to Different Clones that Originated in China.</title>
        <authorList>
            <person name="Butler M.I."/>
            <person name="Stockwell P.A."/>
            <person name="Black M.A."/>
            <person name="Day R.C."/>
            <person name="Lamont I.L."/>
            <person name="Poulter R.T.M."/>
        </authorList>
    </citation>
    <scope>NUCLEOTIDE SEQUENCE</scope>
    <source>
        <strain evidence="1">ICMP18744</strain>
        <strain evidence="2">M228</strain>
    </source>
</reference>
<protein>
    <submittedName>
        <fullName evidence="1">Uncharacterized protein</fullName>
    </submittedName>
</protein>
<proteinExistence type="predicted"/>
<dbReference type="RefSeq" id="WP_017682857.1">
    <property type="nucleotide sequence ID" value="NZ_CP019730.1"/>
</dbReference>
<name>M1ILP6_PSESF</name>
<evidence type="ECO:0000313" key="2">
    <source>
        <dbReference type="EMBL" id="AGE82431.1"/>
    </source>
</evidence>
<sequence length="119" mass="13206">MNEKDIFANTADSSADSHPTMIVSAALDSSDIERQYAPDGNVNFALHRDKDHPATLRRARQRIEALAKAGDREVMLQDAAIADGWFGALHVEGLLGKEQYEKLDGELRQAISEWDEVPD</sequence>
<accession>M1ILP6</accession>
<reference evidence="1" key="1">
    <citation type="submission" date="2012-11" db="EMBL/GenBank/DDBJ databases">
        <authorList>
            <person name="Butler M."/>
            <person name="Stockwell P."/>
            <person name="Black M."/>
            <person name="Day R."/>
            <person name="Zhao Z."/>
            <person name="Huang L."/>
            <person name="Lamont I."/>
            <person name="Poulter R."/>
        </authorList>
    </citation>
    <scope>NUCLEOTIDE SEQUENCE</scope>
    <source>
        <strain evidence="1">ICMP18744</strain>
        <strain evidence="2">M228</strain>
    </source>
</reference>
<evidence type="ECO:0000313" key="1">
    <source>
        <dbReference type="EMBL" id="AGE82305.1"/>
    </source>
</evidence>